<gene>
    <name evidence="1" type="ORF">M0638_07165</name>
</gene>
<protein>
    <recommendedName>
        <fullName evidence="3">HMA domain-containing protein</fullName>
    </recommendedName>
</protein>
<comment type="caution">
    <text evidence="1">The sequence shown here is derived from an EMBL/GenBank/DDBJ whole genome shotgun (WGS) entry which is preliminary data.</text>
</comment>
<evidence type="ECO:0008006" key="3">
    <source>
        <dbReference type="Google" id="ProtNLM"/>
    </source>
</evidence>
<reference evidence="1" key="1">
    <citation type="submission" date="2022-04" db="EMBL/GenBank/DDBJ databases">
        <title>Roseomonas acroporae sp. nov., isolated from coral Acropora digitifera.</title>
        <authorList>
            <person name="Sun H."/>
        </authorList>
    </citation>
    <scope>NUCLEOTIDE SEQUENCE</scope>
    <source>
        <strain evidence="1">NAR14</strain>
    </source>
</reference>
<dbReference type="RefSeq" id="WP_248666279.1">
    <property type="nucleotide sequence ID" value="NZ_JALPRX010000026.1"/>
</dbReference>
<evidence type="ECO:0000313" key="1">
    <source>
        <dbReference type="EMBL" id="MCK8784154.1"/>
    </source>
</evidence>
<organism evidence="1 2">
    <name type="scientific">Roseomonas acroporae</name>
    <dbReference type="NCBI Taxonomy" id="2937791"/>
    <lineage>
        <taxon>Bacteria</taxon>
        <taxon>Pseudomonadati</taxon>
        <taxon>Pseudomonadota</taxon>
        <taxon>Alphaproteobacteria</taxon>
        <taxon>Acetobacterales</taxon>
        <taxon>Roseomonadaceae</taxon>
        <taxon>Roseomonas</taxon>
    </lineage>
</organism>
<sequence length="84" mass="9160">MLRLRIDGDVPEERAEGIRRALMLVASVTAVTFDCDLGEVVVHGDPDEHLVLVTLATEGIAARPVHEAPRHPDFRAGLGRRPAE</sequence>
<accession>A0A9X2BVM4</accession>
<dbReference type="EMBL" id="JALPRX010000026">
    <property type="protein sequence ID" value="MCK8784154.1"/>
    <property type="molecule type" value="Genomic_DNA"/>
</dbReference>
<dbReference type="AlphaFoldDB" id="A0A9X2BVM4"/>
<evidence type="ECO:0000313" key="2">
    <source>
        <dbReference type="Proteomes" id="UP001139516"/>
    </source>
</evidence>
<dbReference type="Proteomes" id="UP001139516">
    <property type="component" value="Unassembled WGS sequence"/>
</dbReference>
<proteinExistence type="predicted"/>
<keyword evidence="2" id="KW-1185">Reference proteome</keyword>
<name>A0A9X2BVM4_9PROT</name>